<comment type="caution">
    <text evidence="2">The sequence shown here is derived from an EMBL/GenBank/DDBJ whole genome shotgun (WGS) entry which is preliminary data.</text>
</comment>
<feature type="compositionally biased region" description="Basic and acidic residues" evidence="1">
    <location>
        <begin position="314"/>
        <end position="325"/>
    </location>
</feature>
<feature type="compositionally biased region" description="Low complexity" evidence="1">
    <location>
        <begin position="296"/>
        <end position="309"/>
    </location>
</feature>
<evidence type="ECO:0000256" key="1">
    <source>
        <dbReference type="SAM" id="MobiDB-lite"/>
    </source>
</evidence>
<evidence type="ECO:0000313" key="2">
    <source>
        <dbReference type="EMBL" id="MEZ0474011.1"/>
    </source>
</evidence>
<gene>
    <name evidence="2" type="ORF">AB6713_05185</name>
</gene>
<dbReference type="Pfam" id="PF06082">
    <property type="entry name" value="YjbH"/>
    <property type="match status" value="1"/>
</dbReference>
<organism evidence="2 3">
    <name type="scientific">Luteimonas salinilitoris</name>
    <dbReference type="NCBI Taxonomy" id="3237697"/>
    <lineage>
        <taxon>Bacteria</taxon>
        <taxon>Pseudomonadati</taxon>
        <taxon>Pseudomonadota</taxon>
        <taxon>Gammaproteobacteria</taxon>
        <taxon>Lysobacterales</taxon>
        <taxon>Lysobacteraceae</taxon>
        <taxon>Luteimonas</taxon>
    </lineage>
</organism>
<sequence>MSRPVLGLLALGVCAGVHGQTLSSQSDWGGVGLMQTPSARMAEPGELAFTATHTSPYSRYNVSMQPFSWLEGTFRYMNVTSLNYGPEGLSGDQHYKDKSIDVKLRLWRESRWLPEVALGIRDLGGTGLFSGEYLVASKRFGPVDVSFGAATGYLGNRGDFGNPLGALDDRFETRPSPSSSVVNAGKFGLGSMFRGRVGMFGGIAWQTPWERLELKLEYDGNDYRHEPRNIRIRQSSPINIGAVLTAHPNVQFSLGWERGNEAMVGITLRTNLDQAISMAKPLDPPAVAPRERDATAEGTAAAGARADGGSAPGFHRDAADKAHAERERNLQALAGTDWEAVADLLHDNAGFNVEQIQLRGSELLVTGAQGRYFYPAKGLGRSARILDHAAGPNVEWFTLVNTTFGMPMAEASIHRGKFADYLEGRIGLDDLTRNVELNPPSRQRRDVLYQAPLDRFDHDLALGFGQTIGGPDAFFLYQVSADYAASYFFSRSLWLSGAASANLLNNYDKFRYDAPSNLPRVRTDLRRYLTTADVTFPNLQLTGVRQLSRDVYGMAYAGMLEYMYGGVGGEVLYRPFGERWALGLEANWVKQRGFRQNASFRDYEVATGHATLYYQLGEDPRIRATVSAGRYLAGDWGATFNLARVFDNGAIMGAYFTMTDVSSEQFGEGSFDKGIYFSVPFELFLPRSTRARSTVLWNPLTRDGGARLGRKYHLYDLTDERDRSFFFENIDRIDE</sequence>
<accession>A0ABV4HMQ5</accession>
<evidence type="ECO:0000313" key="3">
    <source>
        <dbReference type="Proteomes" id="UP001566331"/>
    </source>
</evidence>
<dbReference type="Proteomes" id="UP001566331">
    <property type="component" value="Unassembled WGS sequence"/>
</dbReference>
<proteinExistence type="predicted"/>
<dbReference type="EMBL" id="JBFWIC010000005">
    <property type="protein sequence ID" value="MEZ0474011.1"/>
    <property type="molecule type" value="Genomic_DNA"/>
</dbReference>
<reference evidence="2 3" key="1">
    <citation type="submission" date="2024-07" db="EMBL/GenBank/DDBJ databases">
        <title>Luteimonas salilacus sp. nov., isolated from the shore soil of Salt Lake in Tibet of China.</title>
        <authorList>
            <person name="Zhang X."/>
            <person name="Li A."/>
        </authorList>
    </citation>
    <scope>NUCLEOTIDE SEQUENCE [LARGE SCALE GENOMIC DNA]</scope>
    <source>
        <strain evidence="2 3">B3-2-R+30</strain>
    </source>
</reference>
<protein>
    <submittedName>
        <fullName evidence="2">YjbH domain-containing protein</fullName>
    </submittedName>
</protein>
<dbReference type="RefSeq" id="WP_370563998.1">
    <property type="nucleotide sequence ID" value="NZ_JBFWIB010000006.1"/>
</dbReference>
<feature type="region of interest" description="Disordered" evidence="1">
    <location>
        <begin position="282"/>
        <end position="325"/>
    </location>
</feature>
<name>A0ABV4HMQ5_9GAMM</name>
<keyword evidence="3" id="KW-1185">Reference proteome</keyword>
<dbReference type="InterPro" id="IPR010344">
    <property type="entry name" value="YbjH"/>
</dbReference>